<evidence type="ECO:0000256" key="1">
    <source>
        <dbReference type="ARBA" id="ARBA00004651"/>
    </source>
</evidence>
<keyword evidence="5 7" id="KW-1133">Transmembrane helix</keyword>
<dbReference type="RefSeq" id="WP_151542119.1">
    <property type="nucleotide sequence ID" value="NZ_WBMR01000066.1"/>
</dbReference>
<feature type="transmembrane region" description="Helical" evidence="7">
    <location>
        <begin position="390"/>
        <end position="412"/>
    </location>
</feature>
<dbReference type="SUPFAM" id="SSF103473">
    <property type="entry name" value="MFS general substrate transporter"/>
    <property type="match status" value="1"/>
</dbReference>
<dbReference type="InterPro" id="IPR050171">
    <property type="entry name" value="MFS_Transporters"/>
</dbReference>
<keyword evidence="9" id="KW-1185">Reference proteome</keyword>
<comment type="caution">
    <text evidence="8">The sequence shown here is derived from an EMBL/GenBank/DDBJ whole genome shotgun (WGS) entry which is preliminary data.</text>
</comment>
<protein>
    <submittedName>
        <fullName evidence="8">MFS transporter</fullName>
    </submittedName>
</protein>
<dbReference type="GO" id="GO:0022857">
    <property type="term" value="F:transmembrane transporter activity"/>
    <property type="evidence" value="ECO:0007669"/>
    <property type="project" value="InterPro"/>
</dbReference>
<dbReference type="Pfam" id="PF07690">
    <property type="entry name" value="MFS_1"/>
    <property type="match status" value="1"/>
</dbReference>
<accession>A0A6L3VQD6</accession>
<dbReference type="AlphaFoldDB" id="A0A6L3VQD6"/>
<keyword evidence="6 7" id="KW-0472">Membrane</keyword>
<evidence type="ECO:0000256" key="3">
    <source>
        <dbReference type="ARBA" id="ARBA00022475"/>
    </source>
</evidence>
<evidence type="ECO:0000256" key="2">
    <source>
        <dbReference type="ARBA" id="ARBA00022448"/>
    </source>
</evidence>
<name>A0A6L3VQD6_9ACTN</name>
<feature type="transmembrane region" description="Helical" evidence="7">
    <location>
        <begin position="105"/>
        <end position="128"/>
    </location>
</feature>
<dbReference type="Gene3D" id="1.20.1250.20">
    <property type="entry name" value="MFS general substrate transporter like domains"/>
    <property type="match status" value="1"/>
</dbReference>
<comment type="subcellular location">
    <subcellularLocation>
        <location evidence="1">Cell membrane</location>
        <topology evidence="1">Multi-pass membrane protein</topology>
    </subcellularLocation>
</comment>
<keyword evidence="3" id="KW-1003">Cell membrane</keyword>
<evidence type="ECO:0000256" key="7">
    <source>
        <dbReference type="SAM" id="Phobius"/>
    </source>
</evidence>
<evidence type="ECO:0000256" key="5">
    <source>
        <dbReference type="ARBA" id="ARBA00022989"/>
    </source>
</evidence>
<dbReference type="Proteomes" id="UP000483004">
    <property type="component" value="Unassembled WGS sequence"/>
</dbReference>
<feature type="transmembrane region" description="Helical" evidence="7">
    <location>
        <begin position="182"/>
        <end position="202"/>
    </location>
</feature>
<sequence>MPGGEGTRCRSTAFSIRQRGFALIPGTRIFLLSQFVDRTGSGVWLTSCILYFALVDHLRLQQIGLMLAVAGLAAVLGSPLAGFLADIRFLPLRSLLVCCHLLRLVALSLVLAGQDLVVLIPAVAVTYLGDGAAKTLEMLIIANATDERASIYQAWSRSAVNAGYALGAGISAIGSAVGTGHAYRTLIGVNALSFLIAAGLVLHTPDRFGDGRVDSPSAPAASSAASAAPSPWRDRDYLLFTLMDIAMNMDDSVLKVGLPLWLLGHTAAPHALVPAFLMINTVLIVISQVGISAKMAGAHRSARAVPIYGATMFLCCAIIAACDRTLAWMASAGLLIAATLVTVAELIRSASSWNLAVALAPPEARASYIGVASMAPSIQKSIGPSFMTGVVLAFGAAGWVALGLALACLSVAQRQICLHRLNRRSF</sequence>
<evidence type="ECO:0000256" key="6">
    <source>
        <dbReference type="ARBA" id="ARBA00023136"/>
    </source>
</evidence>
<evidence type="ECO:0000313" key="8">
    <source>
        <dbReference type="EMBL" id="KAB2378973.1"/>
    </source>
</evidence>
<reference evidence="8 9" key="1">
    <citation type="submission" date="2019-09" db="EMBL/GenBank/DDBJ databases">
        <title>Actinomadura physcomitrii sp. nov., a novel actinomycete isolated from moss [Physcomitrium sphaericum (Ludw) Fuernr].</title>
        <authorList>
            <person name="Liu C."/>
            <person name="Zhuang X."/>
        </authorList>
    </citation>
    <scope>NUCLEOTIDE SEQUENCE [LARGE SCALE GENOMIC DNA]</scope>
    <source>
        <strain evidence="8 9">CYP1-1B</strain>
    </source>
</reference>
<keyword evidence="4 7" id="KW-0812">Transmembrane</keyword>
<evidence type="ECO:0000313" key="9">
    <source>
        <dbReference type="Proteomes" id="UP000483004"/>
    </source>
</evidence>
<feature type="transmembrane region" description="Helical" evidence="7">
    <location>
        <begin position="65"/>
        <end position="85"/>
    </location>
</feature>
<evidence type="ECO:0000256" key="4">
    <source>
        <dbReference type="ARBA" id="ARBA00022692"/>
    </source>
</evidence>
<gene>
    <name evidence="8" type="ORF">F9B16_22700</name>
</gene>
<dbReference type="InterPro" id="IPR036259">
    <property type="entry name" value="MFS_trans_sf"/>
</dbReference>
<dbReference type="GO" id="GO:0005886">
    <property type="term" value="C:plasma membrane"/>
    <property type="evidence" value="ECO:0007669"/>
    <property type="project" value="UniProtKB-SubCell"/>
</dbReference>
<feature type="transmembrane region" description="Helical" evidence="7">
    <location>
        <begin position="305"/>
        <end position="321"/>
    </location>
</feature>
<proteinExistence type="predicted"/>
<dbReference type="PANTHER" id="PTHR23517">
    <property type="entry name" value="RESISTANCE PROTEIN MDTM, PUTATIVE-RELATED-RELATED"/>
    <property type="match status" value="1"/>
</dbReference>
<feature type="transmembrane region" description="Helical" evidence="7">
    <location>
        <begin position="271"/>
        <end position="293"/>
    </location>
</feature>
<dbReference type="EMBL" id="WBMR01000066">
    <property type="protein sequence ID" value="KAB2378973.1"/>
    <property type="molecule type" value="Genomic_DNA"/>
</dbReference>
<dbReference type="OrthoDB" id="6803299at2"/>
<dbReference type="InterPro" id="IPR011701">
    <property type="entry name" value="MFS"/>
</dbReference>
<keyword evidence="2" id="KW-0813">Transport</keyword>
<organism evidence="8 9">
    <name type="scientific">Actinomadura montaniterrae</name>
    <dbReference type="NCBI Taxonomy" id="1803903"/>
    <lineage>
        <taxon>Bacteria</taxon>
        <taxon>Bacillati</taxon>
        <taxon>Actinomycetota</taxon>
        <taxon>Actinomycetes</taxon>
        <taxon>Streptosporangiales</taxon>
        <taxon>Thermomonosporaceae</taxon>
        <taxon>Actinomadura</taxon>
    </lineage>
</organism>